<dbReference type="PANTHER" id="PTHR11365:SF23">
    <property type="entry name" value="HYPOTHETICAL 5-OXOPROLINASE (EUROFUNG)-RELATED"/>
    <property type="match status" value="1"/>
</dbReference>
<dbReference type="EMBL" id="JACHMH010000001">
    <property type="protein sequence ID" value="MBB4675632.1"/>
    <property type="molecule type" value="Genomic_DNA"/>
</dbReference>
<reference evidence="1 2" key="1">
    <citation type="submission" date="2020-08" db="EMBL/GenBank/DDBJ databases">
        <title>Sequencing the genomes of 1000 actinobacteria strains.</title>
        <authorList>
            <person name="Klenk H.-P."/>
        </authorList>
    </citation>
    <scope>NUCLEOTIDE SEQUENCE [LARGE SCALE GENOMIC DNA]</scope>
    <source>
        <strain evidence="1 2">DSM 44230</strain>
    </source>
</reference>
<dbReference type="PANTHER" id="PTHR11365">
    <property type="entry name" value="5-OXOPROLINASE RELATED"/>
    <property type="match status" value="1"/>
</dbReference>
<name>A0A7W7C705_9PSEU</name>
<evidence type="ECO:0000313" key="2">
    <source>
        <dbReference type="Proteomes" id="UP000533598"/>
    </source>
</evidence>
<dbReference type="GO" id="GO:0017168">
    <property type="term" value="F:5-oxoprolinase (ATP-hydrolyzing) activity"/>
    <property type="evidence" value="ECO:0007669"/>
    <property type="project" value="TreeGrafter"/>
</dbReference>
<evidence type="ECO:0000313" key="1">
    <source>
        <dbReference type="EMBL" id="MBB4675632.1"/>
    </source>
</evidence>
<dbReference type="AlphaFoldDB" id="A0A7W7C705"/>
<sequence>MRIGVRLGVNRAHGALAHEGQVLATAANTVAGRGGRQLSGLLKQLAASSPSIVDSVTWDVSALFERALRRNSGVQPVGAIRVLPRAPRHRGHPFELVRALIAWEAVVTGGHDIFGAEMAALDLDGALKQVETAYAQGIRTLTVTATGASGCAEHEQAIAGRVAEEFPDLRVCLSHEVGGLGLVEREATNVVNAALLDFCEDLVDRCERITATLDGPPSCWFATGDGGRVSARRLRSVPARGLAATAAAALRGAALLSGRTDGPIVLTGPRELLVGEVRAGLPRVEGDLLGGLGVRLVAPQAVLSTRPAATADAVAAQLREQEGAGAVGVLDEGGEDLAEHLHRKTRPVLAMVRTPADLCAVGAAVSEPSAWLDLVVTADTAEDLQRRQSMLERQALSLVAASGARPGRERVIRSVATSLAFLGRDAYRLWVYVGSRPEPEQRT</sequence>
<organism evidence="1 2">
    <name type="scientific">Crossiella cryophila</name>
    <dbReference type="NCBI Taxonomy" id="43355"/>
    <lineage>
        <taxon>Bacteria</taxon>
        <taxon>Bacillati</taxon>
        <taxon>Actinomycetota</taxon>
        <taxon>Actinomycetes</taxon>
        <taxon>Pseudonocardiales</taxon>
        <taxon>Pseudonocardiaceae</taxon>
        <taxon>Crossiella</taxon>
    </lineage>
</organism>
<protein>
    <submittedName>
        <fullName evidence="1">Uncharacterized protein</fullName>
    </submittedName>
</protein>
<gene>
    <name evidence="1" type="ORF">HNR67_001750</name>
</gene>
<dbReference type="InterPro" id="IPR045079">
    <property type="entry name" value="Oxoprolinase-like"/>
</dbReference>
<accession>A0A7W7C705</accession>
<proteinExistence type="predicted"/>
<dbReference type="Proteomes" id="UP000533598">
    <property type="component" value="Unassembled WGS sequence"/>
</dbReference>
<dbReference type="RefSeq" id="WP_185001582.1">
    <property type="nucleotide sequence ID" value="NZ_BAAAUI010000031.1"/>
</dbReference>
<dbReference type="GO" id="GO:0006749">
    <property type="term" value="P:glutathione metabolic process"/>
    <property type="evidence" value="ECO:0007669"/>
    <property type="project" value="TreeGrafter"/>
</dbReference>
<comment type="caution">
    <text evidence="1">The sequence shown here is derived from an EMBL/GenBank/DDBJ whole genome shotgun (WGS) entry which is preliminary data.</text>
</comment>
<dbReference type="GO" id="GO:0005829">
    <property type="term" value="C:cytosol"/>
    <property type="evidence" value="ECO:0007669"/>
    <property type="project" value="TreeGrafter"/>
</dbReference>
<keyword evidence="2" id="KW-1185">Reference proteome</keyword>